<feature type="transmembrane region" description="Helical" evidence="7">
    <location>
        <begin position="27"/>
        <end position="53"/>
    </location>
</feature>
<keyword evidence="3" id="KW-1003">Cell membrane</keyword>
<evidence type="ECO:0000256" key="2">
    <source>
        <dbReference type="ARBA" id="ARBA00011006"/>
    </source>
</evidence>
<keyword evidence="6 7" id="KW-0472">Membrane</keyword>
<dbReference type="RefSeq" id="WP_189385248.1">
    <property type="nucleotide sequence ID" value="NZ_BAABFY010000017.1"/>
</dbReference>
<evidence type="ECO:0000313" key="9">
    <source>
        <dbReference type="Proteomes" id="UP000608345"/>
    </source>
</evidence>
<organism evidence="8 9">
    <name type="scientific">Advenella faeciporci</name>
    <dbReference type="NCBI Taxonomy" id="797535"/>
    <lineage>
        <taxon>Bacteria</taxon>
        <taxon>Pseudomonadati</taxon>
        <taxon>Pseudomonadota</taxon>
        <taxon>Betaproteobacteria</taxon>
        <taxon>Burkholderiales</taxon>
        <taxon>Alcaligenaceae</taxon>
    </lineage>
</organism>
<dbReference type="GO" id="GO:0005886">
    <property type="term" value="C:plasma membrane"/>
    <property type="evidence" value="ECO:0007669"/>
    <property type="project" value="UniProtKB-SubCell"/>
</dbReference>
<dbReference type="PANTHER" id="PTHR33884">
    <property type="entry name" value="UPF0410 PROTEIN YMGE"/>
    <property type="match status" value="1"/>
</dbReference>
<evidence type="ECO:0000256" key="5">
    <source>
        <dbReference type="ARBA" id="ARBA00022989"/>
    </source>
</evidence>
<evidence type="ECO:0000256" key="7">
    <source>
        <dbReference type="SAM" id="Phobius"/>
    </source>
</evidence>
<keyword evidence="5 7" id="KW-1133">Transmembrane helix</keyword>
<keyword evidence="9" id="KW-1185">Reference proteome</keyword>
<protein>
    <submittedName>
        <fullName evidence="8">Transglycosylase</fullName>
    </submittedName>
</protein>
<evidence type="ECO:0000256" key="3">
    <source>
        <dbReference type="ARBA" id="ARBA00022475"/>
    </source>
</evidence>
<comment type="subcellular location">
    <subcellularLocation>
        <location evidence="1">Cell membrane</location>
        <topology evidence="1">Multi-pass membrane protein</topology>
    </subcellularLocation>
</comment>
<evidence type="ECO:0000256" key="1">
    <source>
        <dbReference type="ARBA" id="ARBA00004651"/>
    </source>
</evidence>
<dbReference type="Proteomes" id="UP000608345">
    <property type="component" value="Unassembled WGS sequence"/>
</dbReference>
<sequence>MDIIWEIIIGFLVGLVARALMPGSQSLGLIMTTLLGVVGSLIATHLGVAVGIYEAGSSARFIGSVVGAMIVLFVYGLIAKKK</sequence>
<gene>
    <name evidence="8" type="ORF">GCM10011450_18940</name>
</gene>
<evidence type="ECO:0000256" key="6">
    <source>
        <dbReference type="ARBA" id="ARBA00023136"/>
    </source>
</evidence>
<dbReference type="PANTHER" id="PTHR33884:SF7">
    <property type="entry name" value="BSL8023 PROTEIN"/>
    <property type="match status" value="1"/>
</dbReference>
<dbReference type="EMBL" id="BMYS01000013">
    <property type="protein sequence ID" value="GGW88946.1"/>
    <property type="molecule type" value="Genomic_DNA"/>
</dbReference>
<keyword evidence="4 7" id="KW-0812">Transmembrane</keyword>
<reference evidence="8" key="1">
    <citation type="journal article" date="2014" name="Int. J. Syst. Evol. Microbiol.">
        <title>Complete genome sequence of Corynebacterium casei LMG S-19264T (=DSM 44701T), isolated from a smear-ripened cheese.</title>
        <authorList>
            <consortium name="US DOE Joint Genome Institute (JGI-PGF)"/>
            <person name="Walter F."/>
            <person name="Albersmeier A."/>
            <person name="Kalinowski J."/>
            <person name="Ruckert C."/>
        </authorList>
    </citation>
    <scope>NUCLEOTIDE SEQUENCE</scope>
    <source>
        <strain evidence="8">KCTC 23732</strain>
    </source>
</reference>
<dbReference type="InterPro" id="IPR007341">
    <property type="entry name" value="Transgly_assoc"/>
</dbReference>
<comment type="similarity">
    <text evidence="2">Belongs to the UPF0410 family.</text>
</comment>
<evidence type="ECO:0000256" key="4">
    <source>
        <dbReference type="ARBA" id="ARBA00022692"/>
    </source>
</evidence>
<comment type="caution">
    <text evidence="8">The sequence shown here is derived from an EMBL/GenBank/DDBJ whole genome shotgun (WGS) entry which is preliminary data.</text>
</comment>
<feature type="transmembrane region" description="Helical" evidence="7">
    <location>
        <begin position="59"/>
        <end position="78"/>
    </location>
</feature>
<accession>A0A918JNW1</accession>
<name>A0A918JNW1_9BURK</name>
<dbReference type="AlphaFoldDB" id="A0A918JNW1"/>
<proteinExistence type="inferred from homology"/>
<dbReference type="Pfam" id="PF04226">
    <property type="entry name" value="Transgly_assoc"/>
    <property type="match status" value="1"/>
</dbReference>
<reference evidence="8" key="2">
    <citation type="submission" date="2020-09" db="EMBL/GenBank/DDBJ databases">
        <authorList>
            <person name="Sun Q."/>
            <person name="Kim S."/>
        </authorList>
    </citation>
    <scope>NUCLEOTIDE SEQUENCE</scope>
    <source>
        <strain evidence="8">KCTC 23732</strain>
    </source>
</reference>
<evidence type="ECO:0000313" key="8">
    <source>
        <dbReference type="EMBL" id="GGW88946.1"/>
    </source>
</evidence>